<proteinExistence type="predicted"/>
<dbReference type="AlphaFoldDB" id="A0A2H1WRG5"/>
<evidence type="ECO:0000313" key="1">
    <source>
        <dbReference type="EMBL" id="SOQ55024.1"/>
    </source>
</evidence>
<accession>A0A2H1WRG5</accession>
<gene>
    <name evidence="1" type="ORF">SFRICE_029008</name>
</gene>
<name>A0A2H1WRG5_SPOFR</name>
<sequence>MVKSGCTLYSGLLGMCKSAYPFGNKKRDVAEVKVLKPIVSPRGKIIQCLLPPWTRRESVKLLLTKIHPVTTAALRAGSPVNPQSSPQFWVQSGLANQRRENYLMSSPGLDKLRGSVRLLLTKNHPVPTPAFRAL</sequence>
<organism evidence="1">
    <name type="scientific">Spodoptera frugiperda</name>
    <name type="common">Fall armyworm</name>
    <dbReference type="NCBI Taxonomy" id="7108"/>
    <lineage>
        <taxon>Eukaryota</taxon>
        <taxon>Metazoa</taxon>
        <taxon>Ecdysozoa</taxon>
        <taxon>Arthropoda</taxon>
        <taxon>Hexapoda</taxon>
        <taxon>Insecta</taxon>
        <taxon>Pterygota</taxon>
        <taxon>Neoptera</taxon>
        <taxon>Endopterygota</taxon>
        <taxon>Lepidoptera</taxon>
        <taxon>Glossata</taxon>
        <taxon>Ditrysia</taxon>
        <taxon>Noctuoidea</taxon>
        <taxon>Noctuidae</taxon>
        <taxon>Amphipyrinae</taxon>
        <taxon>Spodoptera</taxon>
    </lineage>
</organism>
<protein>
    <submittedName>
        <fullName evidence="1">SFRICE_029008</fullName>
    </submittedName>
</protein>
<dbReference type="EMBL" id="ODYU01010130">
    <property type="protein sequence ID" value="SOQ55024.1"/>
    <property type="molecule type" value="Genomic_DNA"/>
</dbReference>
<reference evidence="1" key="1">
    <citation type="submission" date="2016-07" db="EMBL/GenBank/DDBJ databases">
        <authorList>
            <person name="Bretaudeau A."/>
        </authorList>
    </citation>
    <scope>NUCLEOTIDE SEQUENCE</scope>
    <source>
        <strain evidence="1">Rice</strain>
        <tissue evidence="1">Whole body</tissue>
    </source>
</reference>